<dbReference type="InterPro" id="IPR036653">
    <property type="entry name" value="CinA-like_C"/>
</dbReference>
<gene>
    <name evidence="2" type="ORF">QJ043_02635</name>
</gene>
<reference evidence="2" key="1">
    <citation type="submission" date="2023-05" db="EMBL/GenBank/DDBJ databases">
        <title>[olsenella] sp. nov., isolated from a pig farm feces dump.</title>
        <authorList>
            <person name="Chang Y.-H."/>
        </authorList>
    </citation>
    <scope>NUCLEOTIDE SEQUENCE</scope>
    <source>
        <strain evidence="2">YH-ols2217</strain>
    </source>
</reference>
<evidence type="ECO:0000259" key="1">
    <source>
        <dbReference type="Pfam" id="PF02464"/>
    </source>
</evidence>
<organism evidence="2 3">
    <name type="scientific">Kribbibacterium absianum</name>
    <dbReference type="NCBI Taxonomy" id="3044210"/>
    <lineage>
        <taxon>Bacteria</taxon>
        <taxon>Bacillati</taxon>
        <taxon>Actinomycetota</taxon>
        <taxon>Coriobacteriia</taxon>
        <taxon>Coriobacteriales</taxon>
        <taxon>Kribbibacteriaceae</taxon>
        <taxon>Kribbibacterium</taxon>
    </lineage>
</organism>
<dbReference type="Proteomes" id="UP001431693">
    <property type="component" value="Unassembled WGS sequence"/>
</dbReference>
<dbReference type="EMBL" id="JASJEX010000001">
    <property type="protein sequence ID" value="MDJ1128980.1"/>
    <property type="molecule type" value="Genomic_DNA"/>
</dbReference>
<dbReference type="SUPFAM" id="SSF142433">
    <property type="entry name" value="CinA-like"/>
    <property type="match status" value="1"/>
</dbReference>
<dbReference type="RefSeq" id="WP_283712616.1">
    <property type="nucleotide sequence ID" value="NZ_JASJEW010000001.1"/>
</dbReference>
<proteinExistence type="predicted"/>
<dbReference type="InterPro" id="IPR008136">
    <property type="entry name" value="CinA_C"/>
</dbReference>
<dbReference type="Gene3D" id="3.90.950.20">
    <property type="entry name" value="CinA-like"/>
    <property type="match status" value="1"/>
</dbReference>
<dbReference type="NCBIfam" id="TIGR00199">
    <property type="entry name" value="PncC_domain"/>
    <property type="match status" value="1"/>
</dbReference>
<name>A0ABT6ZIV1_9ACTN</name>
<keyword evidence="3" id="KW-1185">Reference proteome</keyword>
<comment type="caution">
    <text evidence="2">The sequence shown here is derived from an EMBL/GenBank/DDBJ whole genome shotgun (WGS) entry which is preliminary data.</text>
</comment>
<sequence>MSGVTAADVLQALRDRGLTAGTAESCTGGLVAGELTSVPGSSDVVLGGVVSYAFSVKERLLGVPAEELDAHGAVTETCARLMAAGAKEAIGCDVAISVTGIAGPGGEEPGKPVGTVWLAVDAPGLVRAERHWFPGGRDEVRRQAVVAALELVMSAVRAIQS</sequence>
<evidence type="ECO:0000313" key="2">
    <source>
        <dbReference type="EMBL" id="MDJ1128980.1"/>
    </source>
</evidence>
<accession>A0ABT6ZIV1</accession>
<protein>
    <submittedName>
        <fullName evidence="2">CinA family protein</fullName>
    </submittedName>
</protein>
<feature type="domain" description="CinA C-terminal" evidence="1">
    <location>
        <begin position="6"/>
        <end position="154"/>
    </location>
</feature>
<dbReference type="Pfam" id="PF02464">
    <property type="entry name" value="CinA"/>
    <property type="match status" value="1"/>
</dbReference>
<evidence type="ECO:0000313" key="3">
    <source>
        <dbReference type="Proteomes" id="UP001431693"/>
    </source>
</evidence>